<evidence type="ECO:0000256" key="5">
    <source>
        <dbReference type="ARBA" id="ARBA00022725"/>
    </source>
</evidence>
<dbReference type="PANTHER" id="PTHR21137:SF35">
    <property type="entry name" value="ODORANT RECEPTOR 19A-RELATED"/>
    <property type="match status" value="1"/>
</dbReference>
<dbReference type="PANTHER" id="PTHR21137">
    <property type="entry name" value="ODORANT RECEPTOR"/>
    <property type="match status" value="1"/>
</dbReference>
<keyword evidence="4 10" id="KW-0812">Transmembrane</keyword>
<keyword evidence="9" id="KW-0807">Transducer</keyword>
<gene>
    <name evidence="12" type="primary">LOC124295603</name>
</gene>
<keyword evidence="3" id="KW-0716">Sensory transduction</keyword>
<feature type="transmembrane region" description="Helical" evidence="10">
    <location>
        <begin position="255"/>
        <end position="283"/>
    </location>
</feature>
<evidence type="ECO:0000313" key="12">
    <source>
        <dbReference type="RefSeq" id="XP_046602092.1"/>
    </source>
</evidence>
<dbReference type="RefSeq" id="XP_046602092.1">
    <property type="nucleotide sequence ID" value="XM_046746136.1"/>
</dbReference>
<evidence type="ECO:0000256" key="9">
    <source>
        <dbReference type="ARBA" id="ARBA00023224"/>
    </source>
</evidence>
<feature type="transmembrane region" description="Helical" evidence="10">
    <location>
        <begin position="163"/>
        <end position="184"/>
    </location>
</feature>
<keyword evidence="7 10" id="KW-0472">Membrane</keyword>
<sequence length="288" mass="32636">MTMVAGVTKTLTLIYLSLIIITVINFAVSPMVSLYTQRAANLSEDEIVYVLPYLAQFPGVDIRNQTNYTMCYIASSIVSIPIILYAAGTDIFYISYITQISLQFDLLTLEISELFDEQKTNKSPSPSRVEKSKIQKFAFKKCVQKHQKLISSGRIMEQLFSQILFGICVVSTVSMCAVMFETVVASHNQHGNTTQFALYLIFEVTEVFIYCWFGNILVDKSMLVCQEAYCTKWYDADTILQKDLMMVMTRAQQPVYVSACGFVVISLNVCTKILNTAASYFTLIRKMY</sequence>
<evidence type="ECO:0000256" key="6">
    <source>
        <dbReference type="ARBA" id="ARBA00022989"/>
    </source>
</evidence>
<name>A0ABM3GP86_NEOLC</name>
<feature type="transmembrane region" description="Helical" evidence="10">
    <location>
        <begin position="72"/>
        <end position="96"/>
    </location>
</feature>
<evidence type="ECO:0000256" key="3">
    <source>
        <dbReference type="ARBA" id="ARBA00022606"/>
    </source>
</evidence>
<evidence type="ECO:0000256" key="10">
    <source>
        <dbReference type="SAM" id="Phobius"/>
    </source>
</evidence>
<evidence type="ECO:0000256" key="1">
    <source>
        <dbReference type="ARBA" id="ARBA00004651"/>
    </source>
</evidence>
<evidence type="ECO:0000256" key="2">
    <source>
        <dbReference type="ARBA" id="ARBA00022475"/>
    </source>
</evidence>
<dbReference type="InterPro" id="IPR004117">
    <property type="entry name" value="7tm6_olfct_rcpt"/>
</dbReference>
<accession>A0ABM3GP86</accession>
<reference evidence="12" key="1">
    <citation type="submission" date="2025-08" db="UniProtKB">
        <authorList>
            <consortium name="RefSeq"/>
        </authorList>
    </citation>
    <scope>IDENTIFICATION</scope>
    <source>
        <tissue evidence="12">Thorax and Abdomen</tissue>
    </source>
</reference>
<protein>
    <submittedName>
        <fullName evidence="12">Odorant receptor 13a-like isoform X2</fullName>
    </submittedName>
</protein>
<dbReference type="Proteomes" id="UP000829291">
    <property type="component" value="Chromosome 7"/>
</dbReference>
<organism evidence="11 12">
    <name type="scientific">Neodiprion lecontei</name>
    <name type="common">Redheaded pine sawfly</name>
    <dbReference type="NCBI Taxonomy" id="441921"/>
    <lineage>
        <taxon>Eukaryota</taxon>
        <taxon>Metazoa</taxon>
        <taxon>Ecdysozoa</taxon>
        <taxon>Arthropoda</taxon>
        <taxon>Hexapoda</taxon>
        <taxon>Insecta</taxon>
        <taxon>Pterygota</taxon>
        <taxon>Neoptera</taxon>
        <taxon>Endopterygota</taxon>
        <taxon>Hymenoptera</taxon>
        <taxon>Tenthredinoidea</taxon>
        <taxon>Diprionidae</taxon>
        <taxon>Diprioninae</taxon>
        <taxon>Neodiprion</taxon>
    </lineage>
</organism>
<proteinExistence type="predicted"/>
<evidence type="ECO:0000256" key="4">
    <source>
        <dbReference type="ARBA" id="ARBA00022692"/>
    </source>
</evidence>
<keyword evidence="6 10" id="KW-1133">Transmembrane helix</keyword>
<keyword evidence="8" id="KW-0675">Receptor</keyword>
<keyword evidence="2" id="KW-1003">Cell membrane</keyword>
<feature type="transmembrane region" description="Helical" evidence="10">
    <location>
        <begin position="12"/>
        <end position="35"/>
    </location>
</feature>
<dbReference type="Pfam" id="PF02949">
    <property type="entry name" value="7tm_6"/>
    <property type="match status" value="1"/>
</dbReference>
<evidence type="ECO:0000313" key="11">
    <source>
        <dbReference type="Proteomes" id="UP000829291"/>
    </source>
</evidence>
<dbReference type="GeneID" id="124295603"/>
<comment type="subcellular location">
    <subcellularLocation>
        <location evidence="1">Cell membrane</location>
        <topology evidence="1">Multi-pass membrane protein</topology>
    </subcellularLocation>
</comment>
<keyword evidence="5" id="KW-0552">Olfaction</keyword>
<evidence type="ECO:0000256" key="7">
    <source>
        <dbReference type="ARBA" id="ARBA00023136"/>
    </source>
</evidence>
<evidence type="ECO:0000256" key="8">
    <source>
        <dbReference type="ARBA" id="ARBA00023170"/>
    </source>
</evidence>
<feature type="transmembrane region" description="Helical" evidence="10">
    <location>
        <begin position="196"/>
        <end position="218"/>
    </location>
</feature>
<keyword evidence="11" id="KW-1185">Reference proteome</keyword>